<proteinExistence type="predicted"/>
<feature type="transmembrane region" description="Helical" evidence="6">
    <location>
        <begin position="12"/>
        <end position="31"/>
    </location>
</feature>
<dbReference type="PANTHER" id="PTHR10981:SF0">
    <property type="entry name" value="BATTENIN"/>
    <property type="match status" value="1"/>
</dbReference>
<dbReference type="EMBL" id="CATQJA010002278">
    <property type="protein sequence ID" value="CAJ0570261.1"/>
    <property type="molecule type" value="Genomic_DNA"/>
</dbReference>
<keyword evidence="3 6" id="KW-0812">Transmembrane</keyword>
<evidence type="ECO:0008006" key="9">
    <source>
        <dbReference type="Google" id="ProtNLM"/>
    </source>
</evidence>
<accession>A0AA36CLM8</accession>
<dbReference type="Proteomes" id="UP001177023">
    <property type="component" value="Unassembled WGS sequence"/>
</dbReference>
<organism evidence="7 8">
    <name type="scientific">Mesorhabditis spiculigera</name>
    <dbReference type="NCBI Taxonomy" id="96644"/>
    <lineage>
        <taxon>Eukaryota</taxon>
        <taxon>Metazoa</taxon>
        <taxon>Ecdysozoa</taxon>
        <taxon>Nematoda</taxon>
        <taxon>Chromadorea</taxon>
        <taxon>Rhabditida</taxon>
        <taxon>Rhabditina</taxon>
        <taxon>Rhabditomorpha</taxon>
        <taxon>Rhabditoidea</taxon>
        <taxon>Rhabditidae</taxon>
        <taxon>Mesorhabditinae</taxon>
        <taxon>Mesorhabditis</taxon>
    </lineage>
</organism>
<name>A0AA36CLM8_9BILA</name>
<reference evidence="7" key="1">
    <citation type="submission" date="2023-06" db="EMBL/GenBank/DDBJ databases">
        <authorList>
            <person name="Delattre M."/>
        </authorList>
    </citation>
    <scope>NUCLEOTIDE SEQUENCE</scope>
    <source>
        <strain evidence="7">AF72</strain>
    </source>
</reference>
<evidence type="ECO:0000313" key="8">
    <source>
        <dbReference type="Proteomes" id="UP001177023"/>
    </source>
</evidence>
<evidence type="ECO:0000256" key="6">
    <source>
        <dbReference type="SAM" id="Phobius"/>
    </source>
</evidence>
<dbReference type="Pfam" id="PF02487">
    <property type="entry name" value="CLN3"/>
    <property type="match status" value="2"/>
</dbReference>
<dbReference type="InterPro" id="IPR003492">
    <property type="entry name" value="Battenin_disease_Cln3"/>
</dbReference>
<evidence type="ECO:0000256" key="3">
    <source>
        <dbReference type="ARBA" id="ARBA00022692"/>
    </source>
</evidence>
<keyword evidence="2" id="KW-0813">Transport</keyword>
<feature type="non-terminal residue" evidence="7">
    <location>
        <position position="236"/>
    </location>
</feature>
<keyword evidence="5 6" id="KW-0472">Membrane</keyword>
<comment type="subcellular location">
    <subcellularLocation>
        <location evidence="1">Endomembrane system</location>
        <topology evidence="1">Multi-pass membrane protein</topology>
    </subcellularLocation>
</comment>
<sequence length="236" mass="26568">MVEDSKMRNIAAFWLFGMCNNYAYILMLSAAKDINSKGNAVDGDSGNASCPLLMAPPVSGPQPSWRSPNRRLSAELFGCDLWRNPGLAEHGSRGIYPSLILFAFSSFYSSRMGFRDWWSRNYWFLHLRRPNRTKTCWTLAKKCTSGYDEYTINQGLFQLIIFDCTHAFGLTKASQYRWFQVLYRAGVFISRSSMAIASPDGREFSMGVGTISDTVGIFLASFSSILVHNHICDLLG</sequence>
<gene>
    <name evidence="7" type="ORF">MSPICULIGERA_LOCUS8705</name>
</gene>
<dbReference type="GO" id="GO:0012505">
    <property type="term" value="C:endomembrane system"/>
    <property type="evidence" value="ECO:0007669"/>
    <property type="project" value="UniProtKB-SubCell"/>
</dbReference>
<dbReference type="GO" id="GO:0051453">
    <property type="term" value="P:regulation of intracellular pH"/>
    <property type="evidence" value="ECO:0007669"/>
    <property type="project" value="TreeGrafter"/>
</dbReference>
<comment type="caution">
    <text evidence="7">The sequence shown here is derived from an EMBL/GenBank/DDBJ whole genome shotgun (WGS) entry which is preliminary data.</text>
</comment>
<keyword evidence="4 6" id="KW-1133">Transmembrane helix</keyword>
<evidence type="ECO:0000256" key="5">
    <source>
        <dbReference type="ARBA" id="ARBA00023136"/>
    </source>
</evidence>
<dbReference type="GO" id="GO:0007040">
    <property type="term" value="P:lysosome organization"/>
    <property type="evidence" value="ECO:0007669"/>
    <property type="project" value="TreeGrafter"/>
</dbReference>
<dbReference type="GO" id="GO:0016020">
    <property type="term" value="C:membrane"/>
    <property type="evidence" value="ECO:0007669"/>
    <property type="project" value="InterPro"/>
</dbReference>
<evidence type="ECO:0000256" key="4">
    <source>
        <dbReference type="ARBA" id="ARBA00022989"/>
    </source>
</evidence>
<dbReference type="PANTHER" id="PTHR10981">
    <property type="entry name" value="BATTENIN"/>
    <property type="match status" value="1"/>
</dbReference>
<protein>
    <recommendedName>
        <fullName evidence="9">Battenin</fullName>
    </recommendedName>
</protein>
<evidence type="ECO:0000256" key="2">
    <source>
        <dbReference type="ARBA" id="ARBA00022448"/>
    </source>
</evidence>
<keyword evidence="8" id="KW-1185">Reference proteome</keyword>
<dbReference type="GO" id="GO:0005764">
    <property type="term" value="C:lysosome"/>
    <property type="evidence" value="ECO:0007669"/>
    <property type="project" value="TreeGrafter"/>
</dbReference>
<evidence type="ECO:0000313" key="7">
    <source>
        <dbReference type="EMBL" id="CAJ0570261.1"/>
    </source>
</evidence>
<dbReference type="AlphaFoldDB" id="A0AA36CLM8"/>
<evidence type="ECO:0000256" key="1">
    <source>
        <dbReference type="ARBA" id="ARBA00004127"/>
    </source>
</evidence>